<organism evidence="3 4">
    <name type="scientific">Lacimicrobium alkaliphilum</name>
    <dbReference type="NCBI Taxonomy" id="1526571"/>
    <lineage>
        <taxon>Bacteria</taxon>
        <taxon>Pseudomonadati</taxon>
        <taxon>Pseudomonadota</taxon>
        <taxon>Gammaproteobacteria</taxon>
        <taxon>Alteromonadales</taxon>
        <taxon>Alteromonadaceae</taxon>
        <taxon>Lacimicrobium</taxon>
    </lineage>
</organism>
<protein>
    <recommendedName>
        <fullName evidence="2">START domain-containing protein</fullName>
    </recommendedName>
</protein>
<dbReference type="Pfam" id="PF01852">
    <property type="entry name" value="START"/>
    <property type="match status" value="1"/>
</dbReference>
<feature type="domain" description="START" evidence="2">
    <location>
        <begin position="24"/>
        <end position="204"/>
    </location>
</feature>
<dbReference type="Proteomes" id="UP000614272">
    <property type="component" value="Unassembled WGS sequence"/>
</dbReference>
<dbReference type="PIRSF" id="PIRSF039033">
    <property type="entry name" value="START_dom"/>
    <property type="match status" value="1"/>
</dbReference>
<feature type="chain" id="PRO_5046102121" description="START domain-containing protein" evidence="1">
    <location>
        <begin position="26"/>
        <end position="207"/>
    </location>
</feature>
<sequence>MQFPLFVVLLFCALFTRASCLPADAGWQIRKSDNQVKVYVREVDNTFEILAITQVESSPEAFLSLLRDTDKSPDWIHKASKVTLLEQPAPDQDLVHTVFDAPWPVQDRDMVTLSHIVRVPQSNEVKIRISDAGNQHPPAPDRVRMKNVSGLWRLLPQNTHTLICYQGSGDAAGSVPDWLSRSLLVSGTYNSFINLAKELEQRDSQNE</sequence>
<dbReference type="SUPFAM" id="SSF55961">
    <property type="entry name" value="Bet v1-like"/>
    <property type="match status" value="1"/>
</dbReference>
<dbReference type="InterPro" id="IPR028347">
    <property type="entry name" value="START_dom_prot"/>
</dbReference>
<dbReference type="PANTHER" id="PTHR19308:SF14">
    <property type="entry name" value="START DOMAIN-CONTAINING PROTEIN"/>
    <property type="match status" value="1"/>
</dbReference>
<dbReference type="PROSITE" id="PS50848">
    <property type="entry name" value="START"/>
    <property type="match status" value="1"/>
</dbReference>
<dbReference type="InterPro" id="IPR051213">
    <property type="entry name" value="START_lipid_transfer"/>
</dbReference>
<dbReference type="PANTHER" id="PTHR19308">
    <property type="entry name" value="PHOSPHATIDYLCHOLINE TRANSFER PROTEIN"/>
    <property type="match status" value="1"/>
</dbReference>
<dbReference type="InterPro" id="IPR002913">
    <property type="entry name" value="START_lipid-bd_dom"/>
</dbReference>
<gene>
    <name evidence="3" type="ORF">GCM10011357_36400</name>
</gene>
<keyword evidence="4" id="KW-1185">Reference proteome</keyword>
<dbReference type="Gene3D" id="3.30.530.20">
    <property type="match status" value="1"/>
</dbReference>
<name>A0ABQ1RQG4_9ALTE</name>
<feature type="signal peptide" evidence="1">
    <location>
        <begin position="1"/>
        <end position="25"/>
    </location>
</feature>
<evidence type="ECO:0000313" key="4">
    <source>
        <dbReference type="Proteomes" id="UP000614272"/>
    </source>
</evidence>
<comment type="caution">
    <text evidence="3">The sequence shown here is derived from an EMBL/GenBank/DDBJ whole genome shotgun (WGS) entry which is preliminary data.</text>
</comment>
<dbReference type="EMBL" id="BMGJ01000021">
    <property type="protein sequence ID" value="GGD78016.1"/>
    <property type="molecule type" value="Genomic_DNA"/>
</dbReference>
<evidence type="ECO:0000256" key="1">
    <source>
        <dbReference type="SAM" id="SignalP"/>
    </source>
</evidence>
<evidence type="ECO:0000259" key="2">
    <source>
        <dbReference type="PROSITE" id="PS50848"/>
    </source>
</evidence>
<accession>A0ABQ1RQG4</accession>
<evidence type="ECO:0000313" key="3">
    <source>
        <dbReference type="EMBL" id="GGD78016.1"/>
    </source>
</evidence>
<reference evidence="4" key="1">
    <citation type="journal article" date="2019" name="Int. J. Syst. Evol. Microbiol.">
        <title>The Global Catalogue of Microorganisms (GCM) 10K type strain sequencing project: providing services to taxonomists for standard genome sequencing and annotation.</title>
        <authorList>
            <consortium name="The Broad Institute Genomics Platform"/>
            <consortium name="The Broad Institute Genome Sequencing Center for Infectious Disease"/>
            <person name="Wu L."/>
            <person name="Ma J."/>
        </authorList>
    </citation>
    <scope>NUCLEOTIDE SEQUENCE [LARGE SCALE GENOMIC DNA]</scope>
    <source>
        <strain evidence="4">CGMCC 1.12923</strain>
    </source>
</reference>
<keyword evidence="1" id="KW-0732">Signal</keyword>
<dbReference type="RefSeq" id="WP_099036387.1">
    <property type="nucleotide sequence ID" value="NZ_BMGJ01000021.1"/>
</dbReference>
<dbReference type="InterPro" id="IPR023393">
    <property type="entry name" value="START-like_dom_sf"/>
</dbReference>
<proteinExistence type="predicted"/>